<accession>A0AAP2RIW6</accession>
<organism evidence="1 2">
    <name type="scientific">Lientehia hominis</name>
    <dbReference type="NCBI Taxonomy" id="2897778"/>
    <lineage>
        <taxon>Bacteria</taxon>
        <taxon>Bacillati</taxon>
        <taxon>Bacillota</taxon>
        <taxon>Clostridia</taxon>
        <taxon>Lachnospirales</taxon>
        <taxon>Lachnospiraceae</taxon>
        <taxon>Lientehia</taxon>
    </lineage>
</organism>
<dbReference type="GO" id="GO:0009976">
    <property type="term" value="F:tocopherol cyclase activity"/>
    <property type="evidence" value="ECO:0007669"/>
    <property type="project" value="InterPro"/>
</dbReference>
<evidence type="ECO:0000313" key="1">
    <source>
        <dbReference type="EMBL" id="MCD2492213.1"/>
    </source>
</evidence>
<comment type="caution">
    <text evidence="1">The sequence shown here is derived from an EMBL/GenBank/DDBJ whole genome shotgun (WGS) entry which is preliminary data.</text>
</comment>
<gene>
    <name evidence="1" type="ORF">LQE92_06165</name>
</gene>
<dbReference type="Proteomes" id="UP001299265">
    <property type="component" value="Unassembled WGS sequence"/>
</dbReference>
<keyword evidence="2" id="KW-1185">Reference proteome</keyword>
<dbReference type="PANTHER" id="PTHR35309">
    <property type="match status" value="1"/>
</dbReference>
<evidence type="ECO:0000313" key="2">
    <source>
        <dbReference type="Proteomes" id="UP001299265"/>
    </source>
</evidence>
<dbReference type="RefSeq" id="WP_231062122.1">
    <property type="nucleotide sequence ID" value="NZ_JAJNOR010000003.1"/>
</dbReference>
<dbReference type="Pfam" id="PF14249">
    <property type="entry name" value="Tocopherol_cycl"/>
    <property type="match status" value="1"/>
</dbReference>
<proteinExistence type="predicted"/>
<protein>
    <submittedName>
        <fullName evidence="1">Tocopherol cyclase family protein</fullName>
    </submittedName>
</protein>
<sequence>MFKFHGEKKKRSYFEGWYFKQQGKNGTLAMIPAYHADKRGKRFATLQAVTDKESELLEYSAEEFRVFETPFSLYLGNSRFSESGCSLDFRGKHLEIKGELYYGPLAPPDYDVMGPFNAVPFHPCRHSVFSMAHRVDGCLQVNGKPFVFQNSFGYIEGDRGHSFPNQYLWTQCSGKNFSIMLSVAEIPILTKQISGCIGIIFYRGKEYRLATYLGARVIYVDRDYAAVEQNGFLLEVRYLGKGLSGQPLYAPKAGNMDRIIIESPSCPVEYRLSKNGDPLFSLVSQKAGFESTWEDTCEEKETE</sequence>
<reference evidence="1 2" key="1">
    <citation type="submission" date="2021-11" db="EMBL/GenBank/DDBJ databases">
        <title>Lacrimispora sp. nov. NSJ-141 isolated from human feces.</title>
        <authorList>
            <person name="Abdugheni R."/>
        </authorList>
    </citation>
    <scope>NUCLEOTIDE SEQUENCE [LARGE SCALE GENOMIC DNA]</scope>
    <source>
        <strain evidence="1 2">NSJ-141</strain>
    </source>
</reference>
<name>A0AAP2RIW6_9FIRM</name>
<dbReference type="PANTHER" id="PTHR35309:SF4">
    <property type="entry name" value="TOCOPHEROL CYCLASE"/>
    <property type="match status" value="1"/>
</dbReference>
<dbReference type="EMBL" id="JAJNOR010000003">
    <property type="protein sequence ID" value="MCD2492213.1"/>
    <property type="molecule type" value="Genomic_DNA"/>
</dbReference>
<dbReference type="AlphaFoldDB" id="A0AAP2RIW6"/>
<dbReference type="InterPro" id="IPR025893">
    <property type="entry name" value="Tocopherol_cyclase"/>
</dbReference>